<dbReference type="FunCoup" id="A0A1I5HYZ7">
    <property type="interactions" value="7"/>
</dbReference>
<accession>A0A1I5HYZ7</accession>
<evidence type="ECO:0000256" key="5">
    <source>
        <dbReference type="ARBA" id="ARBA00023002"/>
    </source>
</evidence>
<feature type="domain" description="FAD-binding FR-type" evidence="10">
    <location>
        <begin position="64"/>
        <end position="164"/>
    </location>
</feature>
<organism evidence="11 12">
    <name type="scientific">Actinomadura madurae</name>
    <dbReference type="NCBI Taxonomy" id="1993"/>
    <lineage>
        <taxon>Bacteria</taxon>
        <taxon>Bacillati</taxon>
        <taxon>Actinomycetota</taxon>
        <taxon>Actinomycetes</taxon>
        <taxon>Streptosporangiales</taxon>
        <taxon>Thermomonosporaceae</taxon>
        <taxon>Actinomadura</taxon>
    </lineage>
</organism>
<dbReference type="Proteomes" id="UP000183413">
    <property type="component" value="Unassembled WGS sequence"/>
</dbReference>
<name>A0A1I5HYZ7_9ACTN</name>
<reference evidence="11 12" key="1">
    <citation type="submission" date="2016-10" db="EMBL/GenBank/DDBJ databases">
        <authorList>
            <person name="de Groot N.N."/>
        </authorList>
    </citation>
    <scope>NUCLEOTIDE SEQUENCE [LARGE SCALE GENOMIC DNA]</scope>
    <source>
        <strain evidence="11 12">DSM 43067</strain>
    </source>
</reference>
<dbReference type="InterPro" id="IPR017927">
    <property type="entry name" value="FAD-bd_FR_type"/>
</dbReference>
<dbReference type="SUPFAM" id="SSF54292">
    <property type="entry name" value="2Fe-2S ferredoxin-like"/>
    <property type="match status" value="1"/>
</dbReference>
<evidence type="ECO:0000256" key="3">
    <source>
        <dbReference type="ARBA" id="ARBA00022714"/>
    </source>
</evidence>
<keyword evidence="3" id="KW-0001">2Fe-2S</keyword>
<dbReference type="Gene3D" id="2.40.30.10">
    <property type="entry name" value="Translation factors"/>
    <property type="match status" value="1"/>
</dbReference>
<feature type="region of interest" description="Disordered" evidence="8">
    <location>
        <begin position="1"/>
        <end position="22"/>
    </location>
</feature>
<dbReference type="PANTHER" id="PTHR47354">
    <property type="entry name" value="NADH OXIDOREDUCTASE HCR"/>
    <property type="match status" value="1"/>
</dbReference>
<dbReference type="InterPro" id="IPR006058">
    <property type="entry name" value="2Fe2S_fd_BS"/>
</dbReference>
<evidence type="ECO:0000256" key="4">
    <source>
        <dbReference type="ARBA" id="ARBA00022723"/>
    </source>
</evidence>
<evidence type="ECO:0000259" key="10">
    <source>
        <dbReference type="PROSITE" id="PS51384"/>
    </source>
</evidence>
<dbReference type="InterPro" id="IPR050415">
    <property type="entry name" value="MRET"/>
</dbReference>
<dbReference type="InterPro" id="IPR012675">
    <property type="entry name" value="Beta-grasp_dom_sf"/>
</dbReference>
<dbReference type="PROSITE" id="PS00197">
    <property type="entry name" value="2FE2S_FER_1"/>
    <property type="match status" value="1"/>
</dbReference>
<dbReference type="CDD" id="cd06185">
    <property type="entry name" value="PDR_like"/>
    <property type="match status" value="1"/>
</dbReference>
<dbReference type="Gene3D" id="3.40.50.80">
    <property type="entry name" value="Nucleotide-binding domain of ferredoxin-NADP reductase (FNR) module"/>
    <property type="match status" value="1"/>
</dbReference>
<dbReference type="eggNOG" id="COG1018">
    <property type="taxonomic scope" value="Bacteria"/>
</dbReference>
<dbReference type="GO" id="GO:0051537">
    <property type="term" value="F:2 iron, 2 sulfur cluster binding"/>
    <property type="evidence" value="ECO:0007669"/>
    <property type="project" value="UniProtKB-KW"/>
</dbReference>
<dbReference type="SUPFAM" id="SSF52343">
    <property type="entry name" value="Ferredoxin reductase-like, C-terminal NADP-linked domain"/>
    <property type="match status" value="1"/>
</dbReference>
<evidence type="ECO:0000313" key="12">
    <source>
        <dbReference type="Proteomes" id="UP000183413"/>
    </source>
</evidence>
<dbReference type="AlphaFoldDB" id="A0A1I5HYZ7"/>
<protein>
    <submittedName>
        <fullName evidence="11">Ferredoxin-NADP reductase</fullName>
    </submittedName>
</protein>
<dbReference type="InterPro" id="IPR001041">
    <property type="entry name" value="2Fe-2S_ferredoxin-type"/>
</dbReference>
<dbReference type="InterPro" id="IPR036010">
    <property type="entry name" value="2Fe-2S_ferredoxin-like_sf"/>
</dbReference>
<evidence type="ECO:0000256" key="8">
    <source>
        <dbReference type="SAM" id="MobiDB-lite"/>
    </source>
</evidence>
<dbReference type="InterPro" id="IPR001433">
    <property type="entry name" value="OxRdtase_FAD/NAD-bd"/>
</dbReference>
<dbReference type="CDD" id="cd00207">
    <property type="entry name" value="fer2"/>
    <property type="match status" value="1"/>
</dbReference>
<dbReference type="EMBL" id="FOVH01000007">
    <property type="protein sequence ID" value="SFO53564.1"/>
    <property type="molecule type" value="Genomic_DNA"/>
</dbReference>
<dbReference type="PROSITE" id="PS51384">
    <property type="entry name" value="FAD_FR"/>
    <property type="match status" value="1"/>
</dbReference>
<dbReference type="PRINTS" id="PR00409">
    <property type="entry name" value="PHDIOXRDTASE"/>
</dbReference>
<dbReference type="InParanoid" id="A0A1I5HYZ7"/>
<dbReference type="GO" id="GO:0016491">
    <property type="term" value="F:oxidoreductase activity"/>
    <property type="evidence" value="ECO:0007669"/>
    <property type="project" value="UniProtKB-KW"/>
</dbReference>
<keyword evidence="12" id="KW-1185">Reference proteome</keyword>
<evidence type="ECO:0000256" key="1">
    <source>
        <dbReference type="ARBA" id="ARBA00001974"/>
    </source>
</evidence>
<evidence type="ECO:0000256" key="7">
    <source>
        <dbReference type="ARBA" id="ARBA00023014"/>
    </source>
</evidence>
<dbReference type="PANTHER" id="PTHR47354:SF1">
    <property type="entry name" value="CARNITINE MONOOXYGENASE REDUCTASE SUBUNIT"/>
    <property type="match status" value="1"/>
</dbReference>
<dbReference type="GO" id="GO:0046872">
    <property type="term" value="F:metal ion binding"/>
    <property type="evidence" value="ECO:0007669"/>
    <property type="project" value="UniProtKB-KW"/>
</dbReference>
<dbReference type="STRING" id="1993.SAMN04489713_10722"/>
<keyword evidence="6" id="KW-0408">Iron</keyword>
<keyword evidence="2" id="KW-0285">Flavoprotein</keyword>
<evidence type="ECO:0000256" key="2">
    <source>
        <dbReference type="ARBA" id="ARBA00022630"/>
    </source>
</evidence>
<keyword evidence="5" id="KW-0560">Oxidoreductase</keyword>
<keyword evidence="4" id="KW-0479">Metal-binding</keyword>
<dbReference type="InterPro" id="IPR017938">
    <property type="entry name" value="Riboflavin_synthase-like_b-brl"/>
</dbReference>
<dbReference type="InterPro" id="IPR039261">
    <property type="entry name" value="FNR_nucleotide-bd"/>
</dbReference>
<dbReference type="SUPFAM" id="SSF63380">
    <property type="entry name" value="Riboflavin synthase domain-like"/>
    <property type="match status" value="1"/>
</dbReference>
<dbReference type="PROSITE" id="PS51085">
    <property type="entry name" value="2FE2S_FER_2"/>
    <property type="match status" value="1"/>
</dbReference>
<proteinExistence type="predicted"/>
<dbReference type="Pfam" id="PF00111">
    <property type="entry name" value="Fer2"/>
    <property type="match status" value="1"/>
</dbReference>
<sequence>MVPRTDSVEKNPQATGLLIPHHGIARSTGEHPRAAYLAFCRNVDLNGAFMTVADTRPKTALTTDAEIPVVVADRRRVAAGVVQLRLAPAGGALPPWNPGAHIDLLLPDGLVRQYSLCGEPDETEWTIMVLREQHGRGGSAYVHDELRAGQQLVARGPRNHFALEQAPRYRFIAGGIGITPILSMLRAVETSGADWSLAYCGRTREGLAQVDELTSRYGARVQLHIDAEQGMPGLEALMSSPQPGELLYACGPSGMLDAIERLRAGWPKGSVHFERFTPIEQEAAGNTEFEVELAASGKVLTIPADRPIIDVVREAGVQVLSSCQEGTCGTCETYVLSGEIDHRDSVLSEEERDEGEVMMICVSRARCPRLVLDI</sequence>
<evidence type="ECO:0000259" key="9">
    <source>
        <dbReference type="PROSITE" id="PS51085"/>
    </source>
</evidence>
<comment type="cofactor">
    <cofactor evidence="1">
        <name>FAD</name>
        <dbReference type="ChEBI" id="CHEBI:57692"/>
    </cofactor>
</comment>
<feature type="domain" description="2Fe-2S ferredoxin-type" evidence="9">
    <location>
        <begin position="289"/>
        <end position="374"/>
    </location>
</feature>
<gene>
    <name evidence="11" type="ORF">SAMN04489713_10722</name>
</gene>
<evidence type="ECO:0000256" key="6">
    <source>
        <dbReference type="ARBA" id="ARBA00023004"/>
    </source>
</evidence>
<dbReference type="Gene3D" id="3.10.20.30">
    <property type="match status" value="1"/>
</dbReference>
<evidence type="ECO:0000313" key="11">
    <source>
        <dbReference type="EMBL" id="SFO53564.1"/>
    </source>
</evidence>
<dbReference type="Pfam" id="PF00175">
    <property type="entry name" value="NAD_binding_1"/>
    <property type="match status" value="1"/>
</dbReference>
<keyword evidence="7" id="KW-0411">Iron-sulfur</keyword>